<gene>
    <name evidence="4" type="ORF">SAMN06265374_0180</name>
</gene>
<keyword evidence="2" id="KW-0378">Hydrolase</keyword>
<dbReference type="InterPro" id="IPR006683">
    <property type="entry name" value="Thioestr_dom"/>
</dbReference>
<dbReference type="Gene3D" id="3.10.129.10">
    <property type="entry name" value="Hotdog Thioesterase"/>
    <property type="match status" value="1"/>
</dbReference>
<dbReference type="EMBL" id="FXTT01000001">
    <property type="protein sequence ID" value="SMP00377.1"/>
    <property type="molecule type" value="Genomic_DNA"/>
</dbReference>
<comment type="caution">
    <text evidence="4">The sequence shown here is derived from an EMBL/GenBank/DDBJ whole genome shotgun (WGS) entry which is preliminary data.</text>
</comment>
<dbReference type="InterPro" id="IPR003736">
    <property type="entry name" value="PAAI_dom"/>
</dbReference>
<evidence type="ECO:0000256" key="2">
    <source>
        <dbReference type="ARBA" id="ARBA00022801"/>
    </source>
</evidence>
<comment type="similarity">
    <text evidence="1">Belongs to the thioesterase PaaI family.</text>
</comment>
<evidence type="ECO:0000313" key="4">
    <source>
        <dbReference type="EMBL" id="SMP00377.1"/>
    </source>
</evidence>
<dbReference type="RefSeq" id="WP_155189778.1">
    <property type="nucleotide sequence ID" value="NZ_BAAAEA010000001.1"/>
</dbReference>
<protein>
    <submittedName>
        <fullName evidence="4">Uncharacterized domain 1-containing protein</fullName>
    </submittedName>
</protein>
<evidence type="ECO:0000313" key="5">
    <source>
        <dbReference type="Proteomes" id="UP001157914"/>
    </source>
</evidence>
<reference evidence="4 5" key="1">
    <citation type="submission" date="2017-05" db="EMBL/GenBank/DDBJ databases">
        <authorList>
            <person name="Varghese N."/>
            <person name="Submissions S."/>
        </authorList>
    </citation>
    <scope>NUCLEOTIDE SEQUENCE [LARGE SCALE GENOMIC DNA]</scope>
    <source>
        <strain evidence="4 5">DSM 15949</strain>
    </source>
</reference>
<dbReference type="CDD" id="cd03443">
    <property type="entry name" value="PaaI_thioesterase"/>
    <property type="match status" value="1"/>
</dbReference>
<dbReference type="SUPFAM" id="SSF54637">
    <property type="entry name" value="Thioesterase/thiol ester dehydrase-isomerase"/>
    <property type="match status" value="1"/>
</dbReference>
<sequence length="174" mass="18696">MSHPETITENGKTHILDALPKEKVAGISGMDVFGLMMDGKLPAPPIMIHSNIRMKEFSKGRAVFTGLPEKQFLNPLGTIHGGWISTLLDTALSCAVHTCLEPGEFYTTTTLNVSMVRPLYPGSGEVVCEGRILHRGSRLATSEGELKDSRGKLIAHATVSCMIFPNPAAPSPKA</sequence>
<accession>A0ABY1N5Q6</accession>
<proteinExistence type="inferred from homology"/>
<keyword evidence="5" id="KW-1185">Reference proteome</keyword>
<dbReference type="PANTHER" id="PTHR21660">
    <property type="entry name" value="THIOESTERASE SUPERFAMILY MEMBER-RELATED"/>
    <property type="match status" value="1"/>
</dbReference>
<evidence type="ECO:0000256" key="1">
    <source>
        <dbReference type="ARBA" id="ARBA00008324"/>
    </source>
</evidence>
<dbReference type="PANTHER" id="PTHR21660:SF1">
    <property type="entry name" value="ACYL-COENZYME A THIOESTERASE 13"/>
    <property type="match status" value="1"/>
</dbReference>
<dbReference type="InterPro" id="IPR039298">
    <property type="entry name" value="ACOT13"/>
</dbReference>
<dbReference type="InterPro" id="IPR029069">
    <property type="entry name" value="HotDog_dom_sf"/>
</dbReference>
<name>A0ABY1N5Q6_9HYPH</name>
<dbReference type="Pfam" id="PF03061">
    <property type="entry name" value="4HBT"/>
    <property type="match status" value="1"/>
</dbReference>
<feature type="domain" description="Thioesterase" evidence="3">
    <location>
        <begin position="77"/>
        <end position="154"/>
    </location>
</feature>
<evidence type="ECO:0000259" key="3">
    <source>
        <dbReference type="Pfam" id="PF03061"/>
    </source>
</evidence>
<organism evidence="4 5">
    <name type="scientific">Roseibium denhamense</name>
    <dbReference type="NCBI Taxonomy" id="76305"/>
    <lineage>
        <taxon>Bacteria</taxon>
        <taxon>Pseudomonadati</taxon>
        <taxon>Pseudomonadota</taxon>
        <taxon>Alphaproteobacteria</taxon>
        <taxon>Hyphomicrobiales</taxon>
        <taxon>Stappiaceae</taxon>
        <taxon>Roseibium</taxon>
    </lineage>
</organism>
<dbReference type="Proteomes" id="UP001157914">
    <property type="component" value="Unassembled WGS sequence"/>
</dbReference>
<dbReference type="NCBIfam" id="TIGR00369">
    <property type="entry name" value="unchar_dom_1"/>
    <property type="match status" value="1"/>
</dbReference>